<dbReference type="InterPro" id="IPR044770">
    <property type="entry name" value="MFS_spinster-like"/>
</dbReference>
<sequence length="453" mass="48271">MPEGDVARHISASPWPKSGYAWYVVIILSFCYLVSFVDRQILNLLVPLIQEDLGISDTQISLLQGLSFAVFYSFLGIPIGMAVDKGPRVPIILAGIAVWSVMTAVCGLTKTYWHLFAARVGVGVGEATLSPAAYSIIADYIPPRKRALAMSIYFMGATVGISMAMLGGAAAIGWAEGLGDVQIWLVGVLKPWQITFVLAALPGLLAFGLMLSIREPARRMSGIGKPAGSHLTDRAISLGEIKDYLLENRRVYIAIFGGFTLFSLISFGFLAWIPTYMVRVHGLAPSETGWVVGLIYLIGGIGGTLFGGWLSDWMYSRGKKDAPLRVAILAAAGVSLLAPVATLTPALELSVILLAGSVFFLLMPLGLAAVALQAVTPNRMRGQVSALYLFFVTMGAMGLGPTSVALLTDFFFQDPSAVGKSLSTVAIAATPLALIMLASGLSRYRQLIVDDDS</sequence>
<dbReference type="InterPro" id="IPR011701">
    <property type="entry name" value="MFS"/>
</dbReference>
<evidence type="ECO:0000313" key="9">
    <source>
        <dbReference type="Proteomes" id="UP000477680"/>
    </source>
</evidence>
<dbReference type="InterPro" id="IPR036259">
    <property type="entry name" value="MFS_trans_sf"/>
</dbReference>
<keyword evidence="4 6" id="KW-1133">Transmembrane helix</keyword>
<feature type="transmembrane region" description="Helical" evidence="6">
    <location>
        <begin position="251"/>
        <end position="273"/>
    </location>
</feature>
<feature type="transmembrane region" description="Helical" evidence="6">
    <location>
        <begin position="60"/>
        <end position="83"/>
    </location>
</feature>
<feature type="transmembrane region" description="Helical" evidence="6">
    <location>
        <begin position="387"/>
        <end position="412"/>
    </location>
</feature>
<organism evidence="8 9">
    <name type="scientific">Kineobactrum salinum</name>
    <dbReference type="NCBI Taxonomy" id="2708301"/>
    <lineage>
        <taxon>Bacteria</taxon>
        <taxon>Pseudomonadati</taxon>
        <taxon>Pseudomonadota</taxon>
        <taxon>Gammaproteobacteria</taxon>
        <taxon>Cellvibrionales</taxon>
        <taxon>Halieaceae</taxon>
        <taxon>Kineobactrum</taxon>
    </lineage>
</organism>
<dbReference type="PANTHER" id="PTHR23505">
    <property type="entry name" value="SPINSTER"/>
    <property type="match status" value="1"/>
</dbReference>
<protein>
    <submittedName>
        <fullName evidence="8">MFS transporter</fullName>
    </submittedName>
</protein>
<dbReference type="KEGG" id="kim:G3T16_10470"/>
<feature type="transmembrane region" description="Helical" evidence="6">
    <location>
        <begin position="20"/>
        <end position="39"/>
    </location>
</feature>
<evidence type="ECO:0000313" key="8">
    <source>
        <dbReference type="EMBL" id="QIB65777.1"/>
    </source>
</evidence>
<dbReference type="GO" id="GO:0016020">
    <property type="term" value="C:membrane"/>
    <property type="evidence" value="ECO:0007669"/>
    <property type="project" value="UniProtKB-SubCell"/>
</dbReference>
<dbReference type="PANTHER" id="PTHR23505:SF79">
    <property type="entry name" value="PROTEIN SPINSTER"/>
    <property type="match status" value="1"/>
</dbReference>
<comment type="subcellular location">
    <subcellularLocation>
        <location evidence="1">Membrane</location>
        <topology evidence="1">Multi-pass membrane protein</topology>
    </subcellularLocation>
</comment>
<keyword evidence="3 6" id="KW-0812">Transmembrane</keyword>
<dbReference type="InterPro" id="IPR020846">
    <property type="entry name" value="MFS_dom"/>
</dbReference>
<feature type="transmembrane region" description="Helical" evidence="6">
    <location>
        <begin position="89"/>
        <end position="109"/>
    </location>
</feature>
<dbReference type="Pfam" id="PF07690">
    <property type="entry name" value="MFS_1"/>
    <property type="match status" value="1"/>
</dbReference>
<keyword evidence="9" id="KW-1185">Reference proteome</keyword>
<reference evidence="8 9" key="1">
    <citation type="submission" date="2020-02" db="EMBL/GenBank/DDBJ databases">
        <title>Genome sequencing for Kineobactrum sp. M2.</title>
        <authorList>
            <person name="Park S.-J."/>
        </authorList>
    </citation>
    <scope>NUCLEOTIDE SEQUENCE [LARGE SCALE GENOMIC DNA]</scope>
    <source>
        <strain evidence="8 9">M2</strain>
    </source>
</reference>
<evidence type="ECO:0000256" key="2">
    <source>
        <dbReference type="ARBA" id="ARBA00022448"/>
    </source>
</evidence>
<dbReference type="PROSITE" id="PS50850">
    <property type="entry name" value="MFS"/>
    <property type="match status" value="1"/>
</dbReference>
<evidence type="ECO:0000256" key="1">
    <source>
        <dbReference type="ARBA" id="ARBA00004141"/>
    </source>
</evidence>
<feature type="transmembrane region" description="Helical" evidence="6">
    <location>
        <begin position="418"/>
        <end position="438"/>
    </location>
</feature>
<keyword evidence="5 6" id="KW-0472">Membrane</keyword>
<feature type="transmembrane region" description="Helical" evidence="6">
    <location>
        <begin position="152"/>
        <end position="174"/>
    </location>
</feature>
<dbReference type="SUPFAM" id="SSF103473">
    <property type="entry name" value="MFS general substrate transporter"/>
    <property type="match status" value="1"/>
</dbReference>
<evidence type="ECO:0000256" key="4">
    <source>
        <dbReference type="ARBA" id="ARBA00022989"/>
    </source>
</evidence>
<gene>
    <name evidence="8" type="ORF">G3T16_10470</name>
</gene>
<feature type="transmembrane region" description="Helical" evidence="6">
    <location>
        <begin position="322"/>
        <end position="343"/>
    </location>
</feature>
<feature type="domain" description="Major facilitator superfamily (MFS) profile" evidence="7">
    <location>
        <begin position="24"/>
        <end position="446"/>
    </location>
</feature>
<feature type="transmembrane region" description="Helical" evidence="6">
    <location>
        <begin position="293"/>
        <end position="310"/>
    </location>
</feature>
<dbReference type="EMBL" id="CP048711">
    <property type="protein sequence ID" value="QIB65777.1"/>
    <property type="molecule type" value="Genomic_DNA"/>
</dbReference>
<evidence type="ECO:0000259" key="7">
    <source>
        <dbReference type="PROSITE" id="PS50850"/>
    </source>
</evidence>
<accession>A0A6C0U458</accession>
<name>A0A6C0U458_9GAMM</name>
<dbReference type="RefSeq" id="WP_163495191.1">
    <property type="nucleotide sequence ID" value="NZ_CP048711.1"/>
</dbReference>
<evidence type="ECO:0000256" key="5">
    <source>
        <dbReference type="ARBA" id="ARBA00023136"/>
    </source>
</evidence>
<feature type="transmembrane region" description="Helical" evidence="6">
    <location>
        <begin position="349"/>
        <end position="375"/>
    </location>
</feature>
<evidence type="ECO:0000256" key="6">
    <source>
        <dbReference type="SAM" id="Phobius"/>
    </source>
</evidence>
<evidence type="ECO:0000256" key="3">
    <source>
        <dbReference type="ARBA" id="ARBA00022692"/>
    </source>
</evidence>
<dbReference type="AlphaFoldDB" id="A0A6C0U458"/>
<proteinExistence type="predicted"/>
<dbReference type="Proteomes" id="UP000477680">
    <property type="component" value="Chromosome"/>
</dbReference>
<dbReference type="GO" id="GO:0022857">
    <property type="term" value="F:transmembrane transporter activity"/>
    <property type="evidence" value="ECO:0007669"/>
    <property type="project" value="InterPro"/>
</dbReference>
<keyword evidence="2" id="KW-0813">Transport</keyword>
<feature type="transmembrane region" description="Helical" evidence="6">
    <location>
        <begin position="194"/>
        <end position="213"/>
    </location>
</feature>
<dbReference type="Gene3D" id="1.20.1250.20">
    <property type="entry name" value="MFS general substrate transporter like domains"/>
    <property type="match status" value="2"/>
</dbReference>